<dbReference type="Pfam" id="PF00366">
    <property type="entry name" value="Ribosomal_S17"/>
    <property type="match status" value="1"/>
</dbReference>
<keyword evidence="4 6" id="KW-0689">Ribosomal protein</keyword>
<name>A0ABY7UH72_9CORY</name>
<organism evidence="9 10">
    <name type="scientific">Corynebacterium jeddahense</name>
    <dbReference type="NCBI Taxonomy" id="1414719"/>
    <lineage>
        <taxon>Bacteria</taxon>
        <taxon>Bacillati</taxon>
        <taxon>Actinomycetota</taxon>
        <taxon>Actinomycetes</taxon>
        <taxon>Mycobacteriales</taxon>
        <taxon>Corynebacteriaceae</taxon>
        <taxon>Corynebacterium</taxon>
    </lineage>
</organism>
<evidence type="ECO:0000256" key="3">
    <source>
        <dbReference type="ARBA" id="ARBA00022884"/>
    </source>
</evidence>
<evidence type="ECO:0000256" key="7">
    <source>
        <dbReference type="RuleBase" id="RU003872"/>
    </source>
</evidence>
<feature type="compositionally biased region" description="Basic and acidic residues" evidence="8">
    <location>
        <begin position="11"/>
        <end position="26"/>
    </location>
</feature>
<dbReference type="Proteomes" id="UP001218071">
    <property type="component" value="Chromosome"/>
</dbReference>
<keyword evidence="3 6" id="KW-0694">RNA-binding</keyword>
<evidence type="ECO:0000256" key="2">
    <source>
        <dbReference type="ARBA" id="ARBA00022730"/>
    </source>
</evidence>
<dbReference type="PANTHER" id="PTHR10744:SF1">
    <property type="entry name" value="SMALL RIBOSOMAL SUBUNIT PROTEIN US17M"/>
    <property type="match status" value="1"/>
</dbReference>
<dbReference type="RefSeq" id="WP_042408253.1">
    <property type="nucleotide sequence ID" value="NZ_CBYN010000078.1"/>
</dbReference>
<dbReference type="PANTHER" id="PTHR10744">
    <property type="entry name" value="40S RIBOSOMAL PROTEIN S11 FAMILY MEMBER"/>
    <property type="match status" value="1"/>
</dbReference>
<feature type="region of interest" description="Disordered" evidence="8">
    <location>
        <begin position="1"/>
        <end position="31"/>
    </location>
</feature>
<dbReference type="GO" id="GO:0005840">
    <property type="term" value="C:ribosome"/>
    <property type="evidence" value="ECO:0007669"/>
    <property type="project" value="UniProtKB-KW"/>
</dbReference>
<dbReference type="Gene3D" id="2.40.50.140">
    <property type="entry name" value="Nucleic acid-binding proteins"/>
    <property type="match status" value="1"/>
</dbReference>
<dbReference type="InterPro" id="IPR019984">
    <property type="entry name" value="Ribosomal_uS17_bact/chlr"/>
</dbReference>
<dbReference type="InterPro" id="IPR012340">
    <property type="entry name" value="NA-bd_OB-fold"/>
</dbReference>
<comment type="similarity">
    <text evidence="1 6 7">Belongs to the universal ribosomal protein uS17 family.</text>
</comment>
<evidence type="ECO:0000313" key="10">
    <source>
        <dbReference type="Proteomes" id="UP001218071"/>
    </source>
</evidence>
<proteinExistence type="inferred from homology"/>
<keyword evidence="10" id="KW-1185">Reference proteome</keyword>
<accession>A0ABY7UH72</accession>
<dbReference type="CDD" id="cd00364">
    <property type="entry name" value="Ribosomal_uS17"/>
    <property type="match status" value="1"/>
</dbReference>
<keyword evidence="5 6" id="KW-0687">Ribonucleoprotein</keyword>
<evidence type="ECO:0000256" key="5">
    <source>
        <dbReference type="ARBA" id="ARBA00023274"/>
    </source>
</evidence>
<dbReference type="InterPro" id="IPR019979">
    <property type="entry name" value="Ribosomal_uS17_CS"/>
</dbReference>
<gene>
    <name evidence="6 9" type="primary">rpsQ</name>
    <name evidence="9" type="ORF">CJEDD_02020</name>
</gene>
<dbReference type="SUPFAM" id="SSF50249">
    <property type="entry name" value="Nucleic acid-binding proteins"/>
    <property type="match status" value="1"/>
</dbReference>
<protein>
    <recommendedName>
        <fullName evidence="6">Small ribosomal subunit protein uS17</fullName>
    </recommendedName>
</protein>
<comment type="function">
    <text evidence="6">One of the primary rRNA binding proteins, it binds specifically to the 5'-end of 16S ribosomal RNA.</text>
</comment>
<comment type="subunit">
    <text evidence="6">Part of the 30S ribosomal subunit.</text>
</comment>
<feature type="compositionally biased region" description="Polar residues" evidence="8">
    <location>
        <begin position="1"/>
        <end position="10"/>
    </location>
</feature>
<evidence type="ECO:0000256" key="1">
    <source>
        <dbReference type="ARBA" id="ARBA00010254"/>
    </source>
</evidence>
<dbReference type="HAMAP" id="MF_01345_B">
    <property type="entry name" value="Ribosomal_uS17_B"/>
    <property type="match status" value="1"/>
</dbReference>
<dbReference type="PROSITE" id="PS00056">
    <property type="entry name" value="RIBOSOMAL_S17"/>
    <property type="match status" value="1"/>
</dbReference>
<reference evidence="9 10" key="1">
    <citation type="submission" date="2020-10" db="EMBL/GenBank/DDBJ databases">
        <title>Complete genome sequence of Corynebacterium jeddahense DSM 45997, type strain of Corynebacterium jeddahense.</title>
        <authorList>
            <person name="Busche T."/>
            <person name="Kalinowski J."/>
            <person name="Ruckert C."/>
        </authorList>
    </citation>
    <scope>NUCLEOTIDE SEQUENCE [LARGE SCALE GENOMIC DNA]</scope>
    <source>
        <strain evidence="9 10">DSM 45997</strain>
    </source>
</reference>
<evidence type="ECO:0000256" key="6">
    <source>
        <dbReference type="HAMAP-Rule" id="MF_01345"/>
    </source>
</evidence>
<evidence type="ECO:0000256" key="8">
    <source>
        <dbReference type="SAM" id="MobiDB-lite"/>
    </source>
</evidence>
<evidence type="ECO:0000313" key="9">
    <source>
        <dbReference type="EMBL" id="WCZ38027.1"/>
    </source>
</evidence>
<dbReference type="EMBL" id="CP063194">
    <property type="protein sequence ID" value="WCZ38027.1"/>
    <property type="molecule type" value="Genomic_DNA"/>
</dbReference>
<dbReference type="NCBIfam" id="TIGR03635">
    <property type="entry name" value="uS17_bact"/>
    <property type="match status" value="1"/>
</dbReference>
<dbReference type="PRINTS" id="PR00973">
    <property type="entry name" value="RIBOSOMALS17"/>
</dbReference>
<evidence type="ECO:0000256" key="4">
    <source>
        <dbReference type="ARBA" id="ARBA00022980"/>
    </source>
</evidence>
<sequence>MSEANVTENTTKGDKHTPAQPKEKGLQKRRRGYVVSDKMDKTIVVEVEDRKSHALYGKIVRTTTRVKAHDENNEAGIGDLVHIEETRPLSKDKHFRLVDIIEKAR</sequence>
<dbReference type="NCBIfam" id="NF004123">
    <property type="entry name" value="PRK05610.1"/>
    <property type="match status" value="1"/>
</dbReference>
<keyword evidence="2 6" id="KW-0699">rRNA-binding</keyword>
<dbReference type="InterPro" id="IPR000266">
    <property type="entry name" value="Ribosomal_uS17"/>
</dbReference>